<keyword evidence="4" id="KW-0274">FAD</keyword>
<comment type="cofactor">
    <cofactor evidence="1">
        <name>FAD</name>
        <dbReference type="ChEBI" id="CHEBI:57692"/>
    </cofactor>
</comment>
<evidence type="ECO:0008006" key="10">
    <source>
        <dbReference type="Google" id="ProtNLM"/>
    </source>
</evidence>
<dbReference type="InterPro" id="IPR009100">
    <property type="entry name" value="AcylCoA_DH/oxidase_NM_dom_sf"/>
</dbReference>
<dbReference type="Gene3D" id="1.10.540.10">
    <property type="entry name" value="Acyl-CoA dehydrogenase/oxidase, N-terminal domain"/>
    <property type="match status" value="1"/>
</dbReference>
<dbReference type="STRING" id="463040.CAL15_00130"/>
<name>A0A1W6Z7W9_9BORD</name>
<comment type="similarity">
    <text evidence="2">Belongs to the acyl-CoA dehydrogenase family.</text>
</comment>
<keyword evidence="5" id="KW-0560">Oxidoreductase</keyword>
<feature type="domain" description="Acyl-CoA dehydrogenase/oxidase N-terminal" evidence="7">
    <location>
        <begin position="5"/>
        <end position="75"/>
    </location>
</feature>
<evidence type="ECO:0000313" key="9">
    <source>
        <dbReference type="Proteomes" id="UP000194161"/>
    </source>
</evidence>
<sequence length="362" mass="38560">MDDIQSMLRDSANAVFGDAVQPALQQRAEAGEFAQALWRQVVEQGFTVALRPEVQGGSGLSWAQAYPLLHAAGWHAVPVPLPETMLGHYLLGAGGDPHDEHAVLSVAQLDAGQVRDRAVSGRVAHAPYARHADCVVVSADVDGVPHVGRIDLRSLDARQLQWDDDGAMNVAREPRVGFTLCDAPLSAWQAAPGLGPSVLLRLGAMMRAAQMAGAIERILQQTLLYSGERVQFGRPLAKFQAIQHHMAELGCEAAAAVAASAYACGQAGSGPAWLPIAAAKIRAGRAAGRAAALAHAVHGAIGFTYEHTLHYATRRLWSWRSEFGSHGWWSLHLGRAVCAGGPQAWWPAATSGELELDLTREA</sequence>
<dbReference type="RefSeq" id="WP_086076761.1">
    <property type="nucleotide sequence ID" value="NZ_CP021111.1"/>
</dbReference>
<dbReference type="SUPFAM" id="SSF47203">
    <property type="entry name" value="Acyl-CoA dehydrogenase C-terminal domain-like"/>
    <property type="match status" value="1"/>
</dbReference>
<dbReference type="InterPro" id="IPR037069">
    <property type="entry name" value="AcylCoA_DH/ox_N_sf"/>
</dbReference>
<organism evidence="8 9">
    <name type="scientific">Bordetella genomosp. 13</name>
    <dbReference type="NCBI Taxonomy" id="463040"/>
    <lineage>
        <taxon>Bacteria</taxon>
        <taxon>Pseudomonadati</taxon>
        <taxon>Pseudomonadota</taxon>
        <taxon>Betaproteobacteria</taxon>
        <taxon>Burkholderiales</taxon>
        <taxon>Alcaligenaceae</taxon>
        <taxon>Bordetella</taxon>
    </lineage>
</organism>
<dbReference type="InterPro" id="IPR009075">
    <property type="entry name" value="AcylCo_DH/oxidase_C"/>
</dbReference>
<evidence type="ECO:0000256" key="4">
    <source>
        <dbReference type="ARBA" id="ARBA00022827"/>
    </source>
</evidence>
<dbReference type="KEGG" id="bgm:CAL15_00130"/>
<reference evidence="8 9" key="1">
    <citation type="submission" date="2017-05" db="EMBL/GenBank/DDBJ databases">
        <title>Complete and WGS of Bordetella genogroups.</title>
        <authorList>
            <person name="Spilker T."/>
            <person name="LiPuma J."/>
        </authorList>
    </citation>
    <scope>NUCLEOTIDE SEQUENCE [LARGE SCALE GENOMIC DNA]</scope>
    <source>
        <strain evidence="8 9">AU7206</strain>
    </source>
</reference>
<evidence type="ECO:0000256" key="5">
    <source>
        <dbReference type="ARBA" id="ARBA00023002"/>
    </source>
</evidence>
<protein>
    <recommendedName>
        <fullName evidence="10">Acyl-CoA dehydrogenase</fullName>
    </recommendedName>
</protein>
<dbReference type="PANTHER" id="PTHR43884:SF20">
    <property type="entry name" value="ACYL-COA DEHYDROGENASE FADE28"/>
    <property type="match status" value="1"/>
</dbReference>
<dbReference type="Proteomes" id="UP000194161">
    <property type="component" value="Chromosome"/>
</dbReference>
<dbReference type="InterPro" id="IPR013786">
    <property type="entry name" value="AcylCoA_DH/ox_N"/>
</dbReference>
<evidence type="ECO:0000256" key="2">
    <source>
        <dbReference type="ARBA" id="ARBA00009347"/>
    </source>
</evidence>
<dbReference type="OrthoDB" id="2450120at2"/>
<gene>
    <name evidence="8" type="ORF">CAL15_00130</name>
</gene>
<proteinExistence type="inferred from homology"/>
<feature type="domain" description="Acyl-CoA dehydrogenase/oxidase C-terminal" evidence="6">
    <location>
        <begin position="200"/>
        <end position="315"/>
    </location>
</feature>
<evidence type="ECO:0000259" key="6">
    <source>
        <dbReference type="Pfam" id="PF00441"/>
    </source>
</evidence>
<dbReference type="GO" id="GO:0003995">
    <property type="term" value="F:acyl-CoA dehydrogenase activity"/>
    <property type="evidence" value="ECO:0007669"/>
    <property type="project" value="TreeGrafter"/>
</dbReference>
<dbReference type="PANTHER" id="PTHR43884">
    <property type="entry name" value="ACYL-COA DEHYDROGENASE"/>
    <property type="match status" value="1"/>
</dbReference>
<dbReference type="SUPFAM" id="SSF56645">
    <property type="entry name" value="Acyl-CoA dehydrogenase NM domain-like"/>
    <property type="match status" value="1"/>
</dbReference>
<accession>A0A1W6Z7W9</accession>
<evidence type="ECO:0000256" key="1">
    <source>
        <dbReference type="ARBA" id="ARBA00001974"/>
    </source>
</evidence>
<dbReference type="Pfam" id="PF00441">
    <property type="entry name" value="Acyl-CoA_dh_1"/>
    <property type="match status" value="1"/>
</dbReference>
<evidence type="ECO:0000313" key="8">
    <source>
        <dbReference type="EMBL" id="ARP92924.1"/>
    </source>
</evidence>
<dbReference type="Pfam" id="PF02771">
    <property type="entry name" value="Acyl-CoA_dh_N"/>
    <property type="match status" value="1"/>
</dbReference>
<keyword evidence="9" id="KW-1185">Reference proteome</keyword>
<keyword evidence="3" id="KW-0285">Flavoprotein</keyword>
<evidence type="ECO:0000259" key="7">
    <source>
        <dbReference type="Pfam" id="PF02771"/>
    </source>
</evidence>
<dbReference type="InterPro" id="IPR036250">
    <property type="entry name" value="AcylCo_DH-like_C"/>
</dbReference>
<dbReference type="AlphaFoldDB" id="A0A1W6Z7W9"/>
<dbReference type="EMBL" id="CP021111">
    <property type="protein sequence ID" value="ARP92924.1"/>
    <property type="molecule type" value="Genomic_DNA"/>
</dbReference>
<evidence type="ECO:0000256" key="3">
    <source>
        <dbReference type="ARBA" id="ARBA00022630"/>
    </source>
</evidence>
<dbReference type="GO" id="GO:0050660">
    <property type="term" value="F:flavin adenine dinucleotide binding"/>
    <property type="evidence" value="ECO:0007669"/>
    <property type="project" value="InterPro"/>
</dbReference>
<dbReference type="Gene3D" id="1.20.140.10">
    <property type="entry name" value="Butyryl-CoA Dehydrogenase, subunit A, domain 3"/>
    <property type="match status" value="1"/>
</dbReference>